<evidence type="ECO:0000256" key="4">
    <source>
        <dbReference type="ARBA" id="ARBA00022741"/>
    </source>
</evidence>
<evidence type="ECO:0000313" key="14">
    <source>
        <dbReference type="Proteomes" id="UP000007374"/>
    </source>
</evidence>
<reference evidence="13 14" key="1">
    <citation type="journal article" date="2012" name="J. Bacteriol.">
        <title>Genome Sequence of Nitratireductor indicus Type Strain C115.</title>
        <authorList>
            <person name="Lai Q."/>
            <person name="Li G."/>
            <person name="Yu Z."/>
            <person name="Shao Z."/>
        </authorList>
    </citation>
    <scope>NUCLEOTIDE SEQUENCE [LARGE SCALE GENOMIC DNA]</scope>
    <source>
        <strain evidence="13 14">C115</strain>
    </source>
</reference>
<dbReference type="InterPro" id="IPR036185">
    <property type="entry name" value="DNA_heli_DnaB-like_N_sf"/>
</dbReference>
<dbReference type="PATRIC" id="fig|1231190.3.peg.3755"/>
<evidence type="ECO:0000256" key="7">
    <source>
        <dbReference type="ARBA" id="ARBA00022840"/>
    </source>
</evidence>
<name>K2P0I3_9HYPH</name>
<keyword evidence="4" id="KW-0547">Nucleotide-binding</keyword>
<evidence type="ECO:0000256" key="3">
    <source>
        <dbReference type="ARBA" id="ARBA00022705"/>
    </source>
</evidence>
<dbReference type="RefSeq" id="WP_009451838.1">
    <property type="nucleotide sequence ID" value="NZ_AMSI01000014.1"/>
</dbReference>
<dbReference type="Proteomes" id="UP000007374">
    <property type="component" value="Unassembled WGS sequence"/>
</dbReference>
<accession>K2P0I3</accession>
<protein>
    <recommendedName>
        <fullName evidence="10">DNA 5'-3' helicase</fullName>
        <ecNumber evidence="10">5.6.2.3</ecNumber>
    </recommendedName>
</protein>
<dbReference type="GO" id="GO:0016787">
    <property type="term" value="F:hydrolase activity"/>
    <property type="evidence" value="ECO:0007669"/>
    <property type="project" value="UniProtKB-KW"/>
</dbReference>
<dbReference type="InterPro" id="IPR027417">
    <property type="entry name" value="P-loop_NTPase"/>
</dbReference>
<dbReference type="OrthoDB" id="8109470at2"/>
<proteinExistence type="inferred from homology"/>
<evidence type="ECO:0000259" key="12">
    <source>
        <dbReference type="PROSITE" id="PS51199"/>
    </source>
</evidence>
<dbReference type="Pfam" id="PF03796">
    <property type="entry name" value="DnaB_C"/>
    <property type="match status" value="1"/>
</dbReference>
<keyword evidence="8" id="KW-0238">DNA-binding</keyword>
<gene>
    <name evidence="13" type="ORF">NA8A_18182</name>
</gene>
<dbReference type="eggNOG" id="COG0305">
    <property type="taxonomic scope" value="Bacteria"/>
</dbReference>
<dbReference type="InterPro" id="IPR007694">
    <property type="entry name" value="DNA_helicase_DnaB-like_C"/>
</dbReference>
<dbReference type="PROSITE" id="PS51199">
    <property type="entry name" value="SF4_HELICASE"/>
    <property type="match status" value="1"/>
</dbReference>
<dbReference type="GO" id="GO:0006269">
    <property type="term" value="P:DNA replication, synthesis of primer"/>
    <property type="evidence" value="ECO:0007669"/>
    <property type="project" value="UniProtKB-KW"/>
</dbReference>
<dbReference type="PANTHER" id="PTHR30153">
    <property type="entry name" value="REPLICATIVE DNA HELICASE DNAB"/>
    <property type="match status" value="1"/>
</dbReference>
<dbReference type="SUPFAM" id="SSF48024">
    <property type="entry name" value="N-terminal domain of DnaB helicase"/>
    <property type="match status" value="1"/>
</dbReference>
<feature type="domain" description="SF4 helicase" evidence="12">
    <location>
        <begin position="177"/>
        <end position="470"/>
    </location>
</feature>
<keyword evidence="9" id="KW-0413">Isomerase</keyword>
<sequence>MTDIQKPLPHNIDLEAELLGCILMNNDCYDLVSRSLQPEHFYEQVHQILFEAMGKMITIGRKVNPTTLKSYMPEDAKIADDLNLGQYLARLAVNAVSPVMARDYAIGIRDLWVSRHLMAACDDIRAALAGREPDVDPFSVISPIEDQIAKLRGERIATGEANRHGQAYLDSITKARQRGGVSGVPICLGEISEVISSPVFEAGNLYGLLASSGEGKSSLTLQMIAHALKKGHPVLFLSFDQAADQCIRQMVAQEYAIEARRQLFGDVSEKEMGKAVDFATWIDRQPFKVIKCTDQSAPQLVALARSFIRTNGNGKVPLIVVDHIRAIKAEDRRADEGTKALQIGNILKGGAEQTRAAWLVLNQRNTSGMRRPNPRPIIADLFGGEGALAPFDAIFYLYRFLKFYQERKATASTGSDWKAIEKVFPSAVRDNNEDIAEIGVIKSRFGNPHITSRLIFEARFTRYKSDRQADAELQEAML</sequence>
<dbReference type="InterPro" id="IPR016136">
    <property type="entry name" value="DNA_helicase_N/primase_C"/>
</dbReference>
<organism evidence="13 14">
    <name type="scientific">Nitratireductor indicus C115</name>
    <dbReference type="NCBI Taxonomy" id="1231190"/>
    <lineage>
        <taxon>Bacteria</taxon>
        <taxon>Pseudomonadati</taxon>
        <taxon>Pseudomonadota</taxon>
        <taxon>Alphaproteobacteria</taxon>
        <taxon>Hyphomicrobiales</taxon>
        <taxon>Phyllobacteriaceae</taxon>
        <taxon>Nitratireductor</taxon>
    </lineage>
</organism>
<evidence type="ECO:0000256" key="11">
    <source>
        <dbReference type="ARBA" id="ARBA00048954"/>
    </source>
</evidence>
<dbReference type="Gene3D" id="3.40.50.300">
    <property type="entry name" value="P-loop containing nucleotide triphosphate hydrolases"/>
    <property type="match status" value="1"/>
</dbReference>
<keyword evidence="14" id="KW-1185">Reference proteome</keyword>
<dbReference type="PANTHER" id="PTHR30153:SF2">
    <property type="entry name" value="REPLICATIVE DNA HELICASE"/>
    <property type="match status" value="1"/>
</dbReference>
<dbReference type="Gene3D" id="1.10.860.10">
    <property type="entry name" value="DNAb Helicase, Chain A"/>
    <property type="match status" value="1"/>
</dbReference>
<evidence type="ECO:0000256" key="6">
    <source>
        <dbReference type="ARBA" id="ARBA00022806"/>
    </source>
</evidence>
<dbReference type="GO" id="GO:1990077">
    <property type="term" value="C:primosome complex"/>
    <property type="evidence" value="ECO:0007669"/>
    <property type="project" value="UniProtKB-KW"/>
</dbReference>
<evidence type="ECO:0000256" key="10">
    <source>
        <dbReference type="ARBA" id="ARBA00044969"/>
    </source>
</evidence>
<keyword evidence="5" id="KW-0378">Hydrolase</keyword>
<dbReference type="GO" id="GO:0005829">
    <property type="term" value="C:cytosol"/>
    <property type="evidence" value="ECO:0007669"/>
    <property type="project" value="TreeGrafter"/>
</dbReference>
<evidence type="ECO:0000313" key="13">
    <source>
        <dbReference type="EMBL" id="EKF40846.1"/>
    </source>
</evidence>
<comment type="similarity">
    <text evidence="1">Belongs to the helicase family. DnaB subfamily.</text>
</comment>
<dbReference type="SUPFAM" id="SSF52540">
    <property type="entry name" value="P-loop containing nucleoside triphosphate hydrolases"/>
    <property type="match status" value="1"/>
</dbReference>
<keyword evidence="2" id="KW-0639">Primosome</keyword>
<evidence type="ECO:0000256" key="1">
    <source>
        <dbReference type="ARBA" id="ARBA00008428"/>
    </source>
</evidence>
<comment type="caution">
    <text evidence="13">The sequence shown here is derived from an EMBL/GenBank/DDBJ whole genome shotgun (WGS) entry which is preliminary data.</text>
</comment>
<evidence type="ECO:0000256" key="2">
    <source>
        <dbReference type="ARBA" id="ARBA00022515"/>
    </source>
</evidence>
<dbReference type="EMBL" id="AMSI01000014">
    <property type="protein sequence ID" value="EKF40846.1"/>
    <property type="molecule type" value="Genomic_DNA"/>
</dbReference>
<dbReference type="GO" id="GO:0043139">
    <property type="term" value="F:5'-3' DNA helicase activity"/>
    <property type="evidence" value="ECO:0007669"/>
    <property type="project" value="UniProtKB-EC"/>
</dbReference>
<evidence type="ECO:0000256" key="8">
    <source>
        <dbReference type="ARBA" id="ARBA00023125"/>
    </source>
</evidence>
<keyword evidence="3" id="KW-0235">DNA replication</keyword>
<dbReference type="GO" id="GO:0005524">
    <property type="term" value="F:ATP binding"/>
    <property type="evidence" value="ECO:0007669"/>
    <property type="project" value="UniProtKB-KW"/>
</dbReference>
<keyword evidence="7" id="KW-0067">ATP-binding</keyword>
<dbReference type="InterPro" id="IPR007693">
    <property type="entry name" value="DNA_helicase_DnaB-like_N"/>
</dbReference>
<dbReference type="STRING" id="721133.SAMN05216176_102660"/>
<comment type="catalytic activity">
    <reaction evidence="11">
        <text>ATP + H2O = ADP + phosphate + H(+)</text>
        <dbReference type="Rhea" id="RHEA:13065"/>
        <dbReference type="ChEBI" id="CHEBI:15377"/>
        <dbReference type="ChEBI" id="CHEBI:15378"/>
        <dbReference type="ChEBI" id="CHEBI:30616"/>
        <dbReference type="ChEBI" id="CHEBI:43474"/>
        <dbReference type="ChEBI" id="CHEBI:456216"/>
        <dbReference type="EC" id="5.6.2.3"/>
    </reaction>
</comment>
<evidence type="ECO:0000256" key="9">
    <source>
        <dbReference type="ARBA" id="ARBA00023235"/>
    </source>
</evidence>
<dbReference type="Pfam" id="PF00772">
    <property type="entry name" value="DnaB"/>
    <property type="match status" value="1"/>
</dbReference>
<keyword evidence="6 13" id="KW-0347">Helicase</keyword>
<dbReference type="EC" id="5.6.2.3" evidence="10"/>
<dbReference type="GO" id="GO:0003677">
    <property type="term" value="F:DNA binding"/>
    <property type="evidence" value="ECO:0007669"/>
    <property type="project" value="UniProtKB-KW"/>
</dbReference>
<dbReference type="AlphaFoldDB" id="K2P0I3"/>
<evidence type="ECO:0000256" key="5">
    <source>
        <dbReference type="ARBA" id="ARBA00022801"/>
    </source>
</evidence>